<dbReference type="SUPFAM" id="SSF54593">
    <property type="entry name" value="Glyoxalase/Bleomycin resistance protein/Dihydroxybiphenyl dioxygenase"/>
    <property type="match status" value="1"/>
</dbReference>
<dbReference type="InterPro" id="IPR041581">
    <property type="entry name" value="Glyoxalase_6"/>
</dbReference>
<feature type="domain" description="VOC" evidence="1">
    <location>
        <begin position="5"/>
        <end position="124"/>
    </location>
</feature>
<sequence>MPQFRLTAAVLGSPDPPALARFYQRLLGWPLRDDEEGWATLRPADGGTGLSFQLERDHVPPVWPPEPGTQQMQIHLDLEVDDLAAACAVAEEAGARQLGGYDDPDEVVRVYADPDGHPFCLFVPLGNGSPTPGEPA</sequence>
<dbReference type="AlphaFoldDB" id="A0A1I7CDM4"/>
<dbReference type="STRING" id="1296565.SAMN05660657_04358"/>
<protein>
    <recommendedName>
        <fullName evidence="1">VOC domain-containing protein</fullName>
    </recommendedName>
</protein>
<reference evidence="3" key="1">
    <citation type="submission" date="2016-10" db="EMBL/GenBank/DDBJ databases">
        <authorList>
            <person name="Varghese N."/>
            <person name="Submissions S."/>
        </authorList>
    </citation>
    <scope>NUCLEOTIDE SEQUENCE [LARGE SCALE GENOMIC DNA]</scope>
    <source>
        <strain evidence="3">DSM 46136</strain>
    </source>
</reference>
<dbReference type="PANTHER" id="PTHR35908:SF1">
    <property type="entry name" value="CONSERVED PROTEIN"/>
    <property type="match status" value="1"/>
</dbReference>
<dbReference type="Proteomes" id="UP000199546">
    <property type="component" value="Unassembled WGS sequence"/>
</dbReference>
<evidence type="ECO:0000313" key="3">
    <source>
        <dbReference type="Proteomes" id="UP000199546"/>
    </source>
</evidence>
<dbReference type="OrthoDB" id="1645442at2"/>
<keyword evidence="3" id="KW-1185">Reference proteome</keyword>
<dbReference type="EMBL" id="FPBA01000020">
    <property type="protein sequence ID" value="SFT97506.1"/>
    <property type="molecule type" value="Genomic_DNA"/>
</dbReference>
<evidence type="ECO:0000259" key="1">
    <source>
        <dbReference type="PROSITE" id="PS51819"/>
    </source>
</evidence>
<dbReference type="PROSITE" id="PS51819">
    <property type="entry name" value="VOC"/>
    <property type="match status" value="1"/>
</dbReference>
<accession>A0A1I7CDM4</accession>
<organism evidence="2 3">
    <name type="scientific">Geodermatophilus amargosae</name>
    <dbReference type="NCBI Taxonomy" id="1296565"/>
    <lineage>
        <taxon>Bacteria</taxon>
        <taxon>Bacillati</taxon>
        <taxon>Actinomycetota</taxon>
        <taxon>Actinomycetes</taxon>
        <taxon>Geodermatophilales</taxon>
        <taxon>Geodermatophilaceae</taxon>
        <taxon>Geodermatophilus</taxon>
    </lineage>
</organism>
<gene>
    <name evidence="2" type="ORF">SAMN05660657_04358</name>
</gene>
<dbReference type="CDD" id="cd06587">
    <property type="entry name" value="VOC"/>
    <property type="match status" value="1"/>
</dbReference>
<dbReference type="RefSeq" id="WP_093582757.1">
    <property type="nucleotide sequence ID" value="NZ_FPBA01000020.1"/>
</dbReference>
<name>A0A1I7CDM4_9ACTN</name>
<dbReference type="InterPro" id="IPR037523">
    <property type="entry name" value="VOC_core"/>
</dbReference>
<proteinExistence type="predicted"/>
<dbReference type="Pfam" id="PF18029">
    <property type="entry name" value="Glyoxalase_6"/>
    <property type="match status" value="1"/>
</dbReference>
<dbReference type="PANTHER" id="PTHR35908">
    <property type="entry name" value="HYPOTHETICAL FUSION PROTEIN"/>
    <property type="match status" value="1"/>
</dbReference>
<dbReference type="InterPro" id="IPR029068">
    <property type="entry name" value="Glyas_Bleomycin-R_OHBP_Dase"/>
</dbReference>
<evidence type="ECO:0000313" key="2">
    <source>
        <dbReference type="EMBL" id="SFT97506.1"/>
    </source>
</evidence>
<dbReference type="Gene3D" id="3.10.180.10">
    <property type="entry name" value="2,3-Dihydroxybiphenyl 1,2-Dioxygenase, domain 1"/>
    <property type="match status" value="1"/>
</dbReference>